<evidence type="ECO:0000256" key="3">
    <source>
        <dbReference type="ARBA" id="ARBA00022833"/>
    </source>
</evidence>
<name>A0A231GJI2_PSEJE</name>
<dbReference type="GO" id="GO:0008270">
    <property type="term" value="F:zinc ion binding"/>
    <property type="evidence" value="ECO:0007669"/>
    <property type="project" value="UniProtKB-KW"/>
</dbReference>
<organism evidence="6 7">
    <name type="scientific">Pseudomonas jessenii</name>
    <dbReference type="NCBI Taxonomy" id="77298"/>
    <lineage>
        <taxon>Bacteria</taxon>
        <taxon>Pseudomonadati</taxon>
        <taxon>Pseudomonadota</taxon>
        <taxon>Gammaproteobacteria</taxon>
        <taxon>Pseudomonadales</taxon>
        <taxon>Pseudomonadaceae</taxon>
        <taxon>Pseudomonas</taxon>
    </lineage>
</organism>
<evidence type="ECO:0000256" key="1">
    <source>
        <dbReference type="ARBA" id="ARBA00022723"/>
    </source>
</evidence>
<evidence type="ECO:0000313" key="7">
    <source>
        <dbReference type="Proteomes" id="UP000198542"/>
    </source>
</evidence>
<dbReference type="Proteomes" id="UP000198542">
    <property type="component" value="Unassembled WGS sequence"/>
</dbReference>
<evidence type="ECO:0000313" key="6">
    <source>
        <dbReference type="EMBL" id="SEB83377.1"/>
    </source>
</evidence>
<feature type="zinc finger region" description="dksA C4-type" evidence="4">
    <location>
        <begin position="36"/>
        <end position="60"/>
    </location>
</feature>
<dbReference type="RefSeq" id="WP_008048893.1">
    <property type="nucleotide sequence ID" value="NZ_FNTC01000002.1"/>
</dbReference>
<evidence type="ECO:0000259" key="5">
    <source>
        <dbReference type="Pfam" id="PF01258"/>
    </source>
</evidence>
<dbReference type="PROSITE" id="PS51128">
    <property type="entry name" value="ZF_DKSA_2"/>
    <property type="match status" value="1"/>
</dbReference>
<dbReference type="PANTHER" id="PTHR38777:SF1">
    <property type="entry name" value="DNAK SUPPRESSOR PROTEIN"/>
    <property type="match status" value="1"/>
</dbReference>
<proteinExistence type="predicted"/>
<accession>A0A231GJI2</accession>
<feature type="domain" description="Zinc finger DksA/TraR C4-type" evidence="5">
    <location>
        <begin position="34"/>
        <end position="65"/>
    </location>
</feature>
<evidence type="ECO:0000256" key="4">
    <source>
        <dbReference type="PROSITE-ProRule" id="PRU00510"/>
    </source>
</evidence>
<dbReference type="GO" id="GO:1900378">
    <property type="term" value="P:positive regulation of secondary metabolite biosynthetic process"/>
    <property type="evidence" value="ECO:0007669"/>
    <property type="project" value="TreeGrafter"/>
</dbReference>
<protein>
    <submittedName>
        <fullName evidence="6">Phage/conjugal plasmid C-4 type zinc finger protein, TraR family</fullName>
    </submittedName>
</protein>
<evidence type="ECO:0000256" key="2">
    <source>
        <dbReference type="ARBA" id="ARBA00022771"/>
    </source>
</evidence>
<keyword evidence="1" id="KW-0479">Metal-binding</keyword>
<keyword evidence="3" id="KW-0862">Zinc</keyword>
<dbReference type="Pfam" id="PF01258">
    <property type="entry name" value="zf-dskA_traR"/>
    <property type="match status" value="1"/>
</dbReference>
<dbReference type="EMBL" id="FNTC01000002">
    <property type="protein sequence ID" value="SEB83377.1"/>
    <property type="molecule type" value="Genomic_DNA"/>
</dbReference>
<dbReference type="AlphaFoldDB" id="A0A231GJI2"/>
<keyword evidence="2" id="KW-0863">Zinc-finger</keyword>
<reference evidence="7" key="1">
    <citation type="submission" date="2016-10" db="EMBL/GenBank/DDBJ databases">
        <authorList>
            <person name="Varghese N."/>
            <person name="Submissions S."/>
        </authorList>
    </citation>
    <scope>NUCLEOTIDE SEQUENCE [LARGE SCALE GENOMIC DNA]</scope>
    <source>
        <strain evidence="7">BS3660</strain>
    </source>
</reference>
<sequence length="68" mass="7767">MADEIDRANDQAQYLLDVALQRSRRVPSNRVSAQFCADCDEPIPLRRQQSIEGCQTCVDCQGLREARR</sequence>
<keyword evidence="7" id="KW-1185">Reference proteome</keyword>
<dbReference type="InterPro" id="IPR000962">
    <property type="entry name" value="Znf_DskA_TraR"/>
</dbReference>
<dbReference type="SUPFAM" id="SSF57716">
    <property type="entry name" value="Glucocorticoid receptor-like (DNA-binding domain)"/>
    <property type="match status" value="1"/>
</dbReference>
<gene>
    <name evidence="6" type="ORF">SAMN04490187_2146</name>
</gene>
<dbReference type="PANTHER" id="PTHR38777">
    <property type="entry name" value="FELS-2 PROPHAGE PROTEIN"/>
    <property type="match status" value="1"/>
</dbReference>